<comment type="caution">
    <text evidence="7">Lacks conserved residue(s) required for the propagation of feature annotation.</text>
</comment>
<dbReference type="InterPro" id="IPR014729">
    <property type="entry name" value="Rossmann-like_a/b/a_fold"/>
</dbReference>
<comment type="pathway">
    <text evidence="1 7 8">Cofactor biosynthesis; NAD(+) biosynthesis; NAD(+) from deamido-NAD(+) (L-Gln route): step 1/1.</text>
</comment>
<gene>
    <name evidence="7" type="primary">nadE</name>
    <name evidence="11" type="ORF">NQX30_06540</name>
</gene>
<evidence type="ECO:0000256" key="1">
    <source>
        <dbReference type="ARBA" id="ARBA00005188"/>
    </source>
</evidence>
<keyword evidence="4 7" id="KW-0547">Nucleotide-binding</keyword>
<feature type="binding site" evidence="7">
    <location>
        <position position="387"/>
    </location>
    <ligand>
        <name>ATP</name>
        <dbReference type="ChEBI" id="CHEBI:30616"/>
    </ligand>
</feature>
<feature type="binding site" evidence="7">
    <location>
        <position position="178"/>
    </location>
    <ligand>
        <name>L-glutamine</name>
        <dbReference type="ChEBI" id="CHEBI:58359"/>
    </ligand>
</feature>
<protein>
    <recommendedName>
        <fullName evidence="7 8">Glutamine-dependent NAD(+) synthetase</fullName>
        <ecNumber evidence="7 8">6.3.5.1</ecNumber>
    </recommendedName>
    <alternativeName>
        <fullName evidence="7 8">NAD(+) synthase [glutamine-hydrolyzing]</fullName>
    </alternativeName>
</protein>
<dbReference type="NCBIfam" id="TIGR00552">
    <property type="entry name" value="nadE"/>
    <property type="match status" value="1"/>
</dbReference>
<feature type="active site" description="Proton acceptor; for glutaminase activity" evidence="7">
    <location>
        <position position="44"/>
    </location>
</feature>
<comment type="function">
    <text evidence="7">Catalyzes the ATP-dependent amidation of deamido-NAD to form NAD. Uses L-glutamine as a nitrogen source.</text>
</comment>
<dbReference type="Pfam" id="PF00795">
    <property type="entry name" value="CN_hydrolase"/>
    <property type="match status" value="1"/>
</dbReference>
<sequence>MQTPTVLMVQQDFAVGDLTGNQKTLLASAHRAHQAGAAVLLSPELSLTGYCPEDMLHDSSFLADTKRALQELIAVAPPISIIVGLPWQENGKLFNAAALIQNGRLTGVYKKRNLPNYSVFDERRYFDSDSASKPLVFSVDECTFAIQICADIWASSMAEQAAQVRAAGVNNTLVLNGSPFYLGKLAVRVQEAKNFAAAANCGVFYCNCVGGQDELIFDGASFAINAGGKMLAQFPIMKAHEGSTGDFFPVQSDEEMLYEAIVMGVRDYAAKTGFNGVLLGLSGGIDSALVAAVAADALGENNVLSVMMPSPFTSSASKEDATTIALNIGSELLNIPLEPLMESIDAALRPHLYARDNDVTMENVQARLRGQLLMALSNNRNLLLLTTGNKSELACGYATLYGDMCGGFAPLKDLNKTWVWRLARWRNQQKETIPQRVINRAPSAELRDNQTDQDSLPPYEKIDAAIAARMEKNATSADIARDFGDDFSAQFFRLLQNSEYKRRQAAPGPKLTPCAFGRDWRMPIANRYRHD</sequence>
<feature type="binding site" evidence="7">
    <location>
        <position position="117"/>
    </location>
    <ligand>
        <name>L-glutamine</name>
        <dbReference type="ChEBI" id="CHEBI:58359"/>
    </ligand>
</feature>
<feature type="binding site" evidence="7">
    <location>
        <position position="363"/>
    </location>
    <ligand>
        <name>deamido-NAD(+)</name>
        <dbReference type="ChEBI" id="CHEBI:58437"/>
        <note>ligand shared between two neighboring subunits</note>
    </ligand>
</feature>
<evidence type="ECO:0000259" key="10">
    <source>
        <dbReference type="PROSITE" id="PS50263"/>
    </source>
</evidence>
<comment type="catalytic activity">
    <reaction evidence="7 8">
        <text>deamido-NAD(+) + L-glutamine + ATP + H2O = L-glutamate + AMP + diphosphate + NAD(+) + H(+)</text>
        <dbReference type="Rhea" id="RHEA:24384"/>
        <dbReference type="ChEBI" id="CHEBI:15377"/>
        <dbReference type="ChEBI" id="CHEBI:15378"/>
        <dbReference type="ChEBI" id="CHEBI:29985"/>
        <dbReference type="ChEBI" id="CHEBI:30616"/>
        <dbReference type="ChEBI" id="CHEBI:33019"/>
        <dbReference type="ChEBI" id="CHEBI:57540"/>
        <dbReference type="ChEBI" id="CHEBI:58359"/>
        <dbReference type="ChEBI" id="CHEBI:58437"/>
        <dbReference type="ChEBI" id="CHEBI:456215"/>
        <dbReference type="EC" id="6.3.5.1"/>
    </reaction>
</comment>
<dbReference type="HAMAP" id="MF_02090">
    <property type="entry name" value="NadE_glutamine_dep"/>
    <property type="match status" value="1"/>
</dbReference>
<dbReference type="Gene3D" id="3.40.50.620">
    <property type="entry name" value="HUPs"/>
    <property type="match status" value="1"/>
</dbReference>
<feature type="active site" description="Nucleophile; for glutaminase activity" evidence="7">
    <location>
        <position position="149"/>
    </location>
</feature>
<feature type="binding site" evidence="7">
    <location>
        <position position="184"/>
    </location>
    <ligand>
        <name>L-glutamine</name>
        <dbReference type="ChEBI" id="CHEBI:58359"/>
    </ligand>
</feature>
<reference evidence="11" key="2">
    <citation type="journal article" date="2023" name="Microbiome">
        <title>Synthase-selected sorting approach identifies a beta-lactone synthase in a nudibranch symbiotic bacterium.</title>
        <authorList>
            <person name="Dzunkova M."/>
            <person name="La Clair J.J."/>
            <person name="Tyml T."/>
            <person name="Doud D."/>
            <person name="Schulz F."/>
            <person name="Piquer-Esteban S."/>
            <person name="Porcel Sanchis D."/>
            <person name="Osborn A."/>
            <person name="Robinson D."/>
            <person name="Louie K.B."/>
            <person name="Bowen B.P."/>
            <person name="Bowers R.M."/>
            <person name="Lee J."/>
            <person name="Arnau V."/>
            <person name="Diaz-Villanueva W."/>
            <person name="Stepanauskas R."/>
            <person name="Gosliner T."/>
            <person name="Date S.V."/>
            <person name="Northen T.R."/>
            <person name="Cheng J.F."/>
            <person name="Burkart M.D."/>
            <person name="Woyke T."/>
        </authorList>
    </citation>
    <scope>NUCLEOTIDE SEQUENCE</scope>
    <source>
        <strain evidence="11">Df01</strain>
    </source>
</reference>
<dbReference type="PROSITE" id="PS50263">
    <property type="entry name" value="CN_HYDROLASE"/>
    <property type="match status" value="1"/>
</dbReference>
<feature type="binding site" evidence="7">
    <location>
        <begin position="280"/>
        <end position="287"/>
    </location>
    <ligand>
        <name>ATP</name>
        <dbReference type="ChEBI" id="CHEBI:30616"/>
    </ligand>
</feature>
<evidence type="ECO:0000256" key="6">
    <source>
        <dbReference type="ARBA" id="ARBA00023027"/>
    </source>
</evidence>
<keyword evidence="3 7" id="KW-0436">Ligase</keyword>
<dbReference type="InterPro" id="IPR003694">
    <property type="entry name" value="NAD_synthase"/>
</dbReference>
<comment type="similarity">
    <text evidence="9">Belongs to the NAD synthetase family.</text>
</comment>
<dbReference type="GO" id="GO:0003952">
    <property type="term" value="F:NAD+ synthase (glutamine-hydrolyzing) activity"/>
    <property type="evidence" value="ECO:0007669"/>
    <property type="project" value="UniProtKB-EC"/>
</dbReference>
<feature type="binding site" evidence="7">
    <location>
        <position position="501"/>
    </location>
    <ligand>
        <name>deamido-NAD(+)</name>
        <dbReference type="ChEBI" id="CHEBI:58437"/>
        <note>ligand shared between two neighboring subunits</note>
    </ligand>
</feature>
<accession>A0ABT7QNB8</accession>
<organism evidence="11 12">
    <name type="scientific">Candidatus Doriopsillibacter californiensis</name>
    <dbReference type="NCBI Taxonomy" id="2970740"/>
    <lineage>
        <taxon>Bacteria</taxon>
        <taxon>Pseudomonadati</taxon>
        <taxon>Pseudomonadota</taxon>
        <taxon>Gammaproteobacteria</taxon>
        <taxon>Candidatus Tethybacterales</taxon>
        <taxon>Candidatus Persebacteraceae</taxon>
        <taxon>Candidatus Doriopsillibacter</taxon>
    </lineage>
</organism>
<evidence type="ECO:0000256" key="5">
    <source>
        <dbReference type="ARBA" id="ARBA00022840"/>
    </source>
</evidence>
<feature type="active site" description="For glutaminase activity" evidence="7">
    <location>
        <position position="111"/>
    </location>
</feature>
<dbReference type="InterPro" id="IPR014445">
    <property type="entry name" value="Gln-dep_NAD_synthase"/>
</dbReference>
<dbReference type="SUPFAM" id="SSF56317">
    <property type="entry name" value="Carbon-nitrogen hydrolase"/>
    <property type="match status" value="1"/>
</dbReference>
<evidence type="ECO:0000256" key="2">
    <source>
        <dbReference type="ARBA" id="ARBA00007145"/>
    </source>
</evidence>
<dbReference type="CDD" id="cd07570">
    <property type="entry name" value="GAT_Gln-NAD-synth"/>
    <property type="match status" value="1"/>
</dbReference>
<evidence type="ECO:0000313" key="11">
    <source>
        <dbReference type="EMBL" id="MDM5148023.1"/>
    </source>
</evidence>
<dbReference type="EMBL" id="JANQAO010000003">
    <property type="protein sequence ID" value="MDM5148023.1"/>
    <property type="molecule type" value="Genomic_DNA"/>
</dbReference>
<evidence type="ECO:0000256" key="8">
    <source>
        <dbReference type="PIRNR" id="PIRNR006630"/>
    </source>
</evidence>
<evidence type="ECO:0000313" key="12">
    <source>
        <dbReference type="Proteomes" id="UP001168167"/>
    </source>
</evidence>
<name>A0ABT7QNB8_9GAMM</name>
<dbReference type="PIRSF" id="PIRSF006630">
    <property type="entry name" value="NADS_GAT"/>
    <property type="match status" value="1"/>
</dbReference>
<keyword evidence="12" id="KW-1185">Reference proteome</keyword>
<evidence type="ECO:0000256" key="4">
    <source>
        <dbReference type="ARBA" id="ARBA00022741"/>
    </source>
</evidence>
<comment type="similarity">
    <text evidence="2 7 8">In the C-terminal section; belongs to the NAD synthetase family.</text>
</comment>
<dbReference type="CDD" id="cd00553">
    <property type="entry name" value="NAD_synthase"/>
    <property type="match status" value="1"/>
</dbReference>
<evidence type="ECO:0000256" key="9">
    <source>
        <dbReference type="RuleBase" id="RU003811"/>
    </source>
</evidence>
<dbReference type="PANTHER" id="PTHR23090">
    <property type="entry name" value="NH 3 /GLUTAMINE-DEPENDENT NAD + SYNTHETASE"/>
    <property type="match status" value="1"/>
</dbReference>
<feature type="domain" description="CN hydrolase" evidence="10">
    <location>
        <begin position="4"/>
        <end position="252"/>
    </location>
</feature>
<dbReference type="Pfam" id="PF02540">
    <property type="entry name" value="NAD_synthase"/>
    <property type="match status" value="1"/>
</dbReference>
<dbReference type="PANTHER" id="PTHR23090:SF9">
    <property type="entry name" value="GLUTAMINE-DEPENDENT NAD(+) SYNTHETASE"/>
    <property type="match status" value="1"/>
</dbReference>
<dbReference type="Gene3D" id="3.60.110.10">
    <property type="entry name" value="Carbon-nitrogen hydrolase"/>
    <property type="match status" value="1"/>
</dbReference>
<evidence type="ECO:0000256" key="3">
    <source>
        <dbReference type="ARBA" id="ARBA00022598"/>
    </source>
</evidence>
<reference evidence="11" key="1">
    <citation type="submission" date="2022-08" db="EMBL/GenBank/DDBJ databases">
        <authorList>
            <person name="Dzunkova M."/>
            <person name="La Clair J."/>
            <person name="Tyml T."/>
            <person name="Doud D."/>
            <person name="Schulz F."/>
            <person name="Piquer S."/>
            <person name="Porcel Sanchis D."/>
            <person name="Osborn A."/>
            <person name="Robinson D."/>
            <person name="Louie K.B."/>
            <person name="Bowen B.P."/>
            <person name="Bowers R."/>
            <person name="Lee J."/>
            <person name="Arnau Llombart V."/>
            <person name="Diaz Villanueva W."/>
            <person name="Gosliner T."/>
            <person name="Northen T."/>
            <person name="Cheng J.-F."/>
            <person name="Burkart M.D."/>
            <person name="Woyke T."/>
        </authorList>
    </citation>
    <scope>NUCLEOTIDE SEQUENCE</scope>
    <source>
        <strain evidence="11">Df01</strain>
    </source>
</reference>
<dbReference type="NCBIfam" id="NF010588">
    <property type="entry name" value="PRK13981.1"/>
    <property type="match status" value="1"/>
</dbReference>
<dbReference type="EC" id="6.3.5.1" evidence="7 8"/>
<dbReference type="SUPFAM" id="SSF52402">
    <property type="entry name" value="Adenine nucleotide alpha hydrolases-like"/>
    <property type="match status" value="1"/>
</dbReference>
<evidence type="ECO:0000256" key="7">
    <source>
        <dbReference type="HAMAP-Rule" id="MF_02090"/>
    </source>
</evidence>
<comment type="caution">
    <text evidence="11">The sequence shown here is derived from an EMBL/GenBank/DDBJ whole genome shotgun (WGS) entry which is preliminary data.</text>
</comment>
<proteinExistence type="inferred from homology"/>
<dbReference type="InterPro" id="IPR036526">
    <property type="entry name" value="C-N_Hydrolase_sf"/>
</dbReference>
<dbReference type="InterPro" id="IPR022310">
    <property type="entry name" value="NAD/GMP_synthase"/>
</dbReference>
<feature type="binding site" evidence="7">
    <location>
        <position position="392"/>
    </location>
    <ligand>
        <name>deamido-NAD(+)</name>
        <dbReference type="ChEBI" id="CHEBI:58437"/>
        <note>ligand shared between two neighboring subunits</note>
    </ligand>
</feature>
<keyword evidence="5 7" id="KW-0067">ATP-binding</keyword>
<keyword evidence="6 7" id="KW-0520">NAD</keyword>
<dbReference type="Proteomes" id="UP001168167">
    <property type="component" value="Unassembled WGS sequence"/>
</dbReference>
<dbReference type="InterPro" id="IPR003010">
    <property type="entry name" value="C-N_Hydrolase"/>
</dbReference>